<evidence type="ECO:0000313" key="3">
    <source>
        <dbReference type="EMBL" id="ERK04636.1"/>
    </source>
</evidence>
<evidence type="ECO:0000259" key="1">
    <source>
        <dbReference type="PROSITE" id="PS50943"/>
    </source>
</evidence>
<dbReference type="STRING" id="1125725.HMPREF1325_0993"/>
<evidence type="ECO:0000313" key="5">
    <source>
        <dbReference type="Proteomes" id="UP000016646"/>
    </source>
</evidence>
<comment type="caution">
    <text evidence="2">The sequence shown here is derived from an EMBL/GenBank/DDBJ whole genome shotgun (WGS) entry which is preliminary data.</text>
</comment>
<dbReference type="GO" id="GO:0003677">
    <property type="term" value="F:DNA binding"/>
    <property type="evidence" value="ECO:0007669"/>
    <property type="project" value="InterPro"/>
</dbReference>
<feature type="domain" description="HTH cro/C1-type" evidence="1">
    <location>
        <begin position="17"/>
        <end position="78"/>
    </location>
</feature>
<evidence type="ECO:0000313" key="4">
    <source>
        <dbReference type="Proteomes" id="UP000016412"/>
    </source>
</evidence>
<dbReference type="eggNOG" id="COG1396">
    <property type="taxonomic scope" value="Bacteria"/>
</dbReference>
<dbReference type="CDD" id="cd00093">
    <property type="entry name" value="HTH_XRE"/>
    <property type="match status" value="1"/>
</dbReference>
<protein>
    <recommendedName>
        <fullName evidence="1">HTH cro/C1-type domain-containing protein</fullName>
    </recommendedName>
</protein>
<reference evidence="4 5" key="1">
    <citation type="submission" date="2013-08" db="EMBL/GenBank/DDBJ databases">
        <authorList>
            <person name="Durkin A.S."/>
            <person name="Haft D.R."/>
            <person name="McCorrison J."/>
            <person name="Torralba M."/>
            <person name="Gillis M."/>
            <person name="Haft D.H."/>
            <person name="Methe B."/>
            <person name="Sutton G."/>
            <person name="Nelson K.E."/>
        </authorList>
    </citation>
    <scope>NUCLEOTIDE SEQUENCE [LARGE SCALE GENOMIC DNA]</scope>
    <source>
        <strain evidence="3 5">ATCC 35536</strain>
        <strain evidence="2 4">VPI DR56BR1116</strain>
    </source>
</reference>
<accession>U1GRK1</accession>
<dbReference type="OrthoDB" id="574441at2"/>
<dbReference type="PROSITE" id="PS50943">
    <property type="entry name" value="HTH_CROC1"/>
    <property type="match status" value="1"/>
</dbReference>
<dbReference type="Proteomes" id="UP000016646">
    <property type="component" value="Unassembled WGS sequence"/>
</dbReference>
<dbReference type="EMBL" id="AVQI01000018">
    <property type="protein sequence ID" value="ERK04636.1"/>
    <property type="molecule type" value="Genomic_DNA"/>
</dbReference>
<dbReference type="AlphaFoldDB" id="U1GRK1"/>
<dbReference type="GeneID" id="95564911"/>
<dbReference type="PATRIC" id="fig|1125725.3.peg.1424"/>
<dbReference type="Gene3D" id="1.10.260.40">
    <property type="entry name" value="lambda repressor-like DNA-binding domains"/>
    <property type="match status" value="1"/>
</dbReference>
<sequence length="82" mass="9295">MYKNRNGDQNNISGKNISRLRKAADPLLSQRALADKMQLFGIDLDKNAVQRIECGKRFVTDIELLAFSKVLNTTLDTLLQNE</sequence>
<dbReference type="Proteomes" id="UP000016412">
    <property type="component" value="Unassembled WGS sequence"/>
</dbReference>
<dbReference type="InterPro" id="IPR010982">
    <property type="entry name" value="Lambda_DNA-bd_dom_sf"/>
</dbReference>
<organism evidence="2 4">
    <name type="scientific">Treponema socranskii subsp. socranskii VPI DR56BR1116 = ATCC 35536</name>
    <dbReference type="NCBI Taxonomy" id="1125725"/>
    <lineage>
        <taxon>Bacteria</taxon>
        <taxon>Pseudomonadati</taxon>
        <taxon>Spirochaetota</taxon>
        <taxon>Spirochaetia</taxon>
        <taxon>Spirochaetales</taxon>
        <taxon>Treponemataceae</taxon>
        <taxon>Treponema</taxon>
    </lineage>
</organism>
<dbReference type="EMBL" id="AUZJ01000039">
    <property type="protein sequence ID" value="ERF60600.1"/>
    <property type="molecule type" value="Genomic_DNA"/>
</dbReference>
<gene>
    <name evidence="3" type="ORF">HMPREF0860_2537</name>
    <name evidence="2" type="ORF">HMPREF1325_0993</name>
</gene>
<dbReference type="RefSeq" id="WP_021330471.1">
    <property type="nucleotide sequence ID" value="NZ_AUZJ01000039.1"/>
</dbReference>
<evidence type="ECO:0000313" key="2">
    <source>
        <dbReference type="EMBL" id="ERF60600.1"/>
    </source>
</evidence>
<name>U1GRK1_TRESO</name>
<proteinExistence type="predicted"/>
<dbReference type="SUPFAM" id="SSF47413">
    <property type="entry name" value="lambda repressor-like DNA-binding domains"/>
    <property type="match status" value="1"/>
</dbReference>
<keyword evidence="5" id="KW-1185">Reference proteome</keyword>
<dbReference type="InterPro" id="IPR001387">
    <property type="entry name" value="Cro/C1-type_HTH"/>
</dbReference>